<reference evidence="1" key="1">
    <citation type="journal article" date="2014" name="Front. Microbiol.">
        <title>High frequency of phylogenetically diverse reductive dehalogenase-homologous genes in deep subseafloor sedimentary metagenomes.</title>
        <authorList>
            <person name="Kawai M."/>
            <person name="Futagami T."/>
            <person name="Toyoda A."/>
            <person name="Takaki Y."/>
            <person name="Nishi S."/>
            <person name="Hori S."/>
            <person name="Arai W."/>
            <person name="Tsubouchi T."/>
            <person name="Morono Y."/>
            <person name="Uchiyama I."/>
            <person name="Ito T."/>
            <person name="Fujiyama A."/>
            <person name="Inagaki F."/>
            <person name="Takami H."/>
        </authorList>
    </citation>
    <scope>NUCLEOTIDE SEQUENCE</scope>
    <source>
        <strain evidence="1">Expedition CK06-06</strain>
    </source>
</reference>
<protein>
    <submittedName>
        <fullName evidence="1">Uncharacterized protein</fullName>
    </submittedName>
</protein>
<dbReference type="AlphaFoldDB" id="X0UDW9"/>
<sequence length="94" mass="10661">MILETFMTEEYTAKFTYEDPNKKGFSFPLLGVNNFEAAAVNAVEEIKTRGIITENSMTGEIKNSKGECYEIFKKDWLINPKTGKKLDSLEGKLD</sequence>
<comment type="caution">
    <text evidence="1">The sequence shown here is derived from an EMBL/GenBank/DDBJ whole genome shotgun (WGS) entry which is preliminary data.</text>
</comment>
<proteinExistence type="predicted"/>
<accession>X0UDW9</accession>
<dbReference type="EMBL" id="BARS01028050">
    <property type="protein sequence ID" value="GAG03944.1"/>
    <property type="molecule type" value="Genomic_DNA"/>
</dbReference>
<organism evidence="1">
    <name type="scientific">marine sediment metagenome</name>
    <dbReference type="NCBI Taxonomy" id="412755"/>
    <lineage>
        <taxon>unclassified sequences</taxon>
        <taxon>metagenomes</taxon>
        <taxon>ecological metagenomes</taxon>
    </lineage>
</organism>
<gene>
    <name evidence="1" type="ORF">S01H1_44001</name>
</gene>
<name>X0UDW9_9ZZZZ</name>
<evidence type="ECO:0000313" key="1">
    <source>
        <dbReference type="EMBL" id="GAG03944.1"/>
    </source>
</evidence>